<dbReference type="Gene3D" id="2.60.40.2130">
    <property type="entry name" value="F-spondin domain"/>
    <property type="match status" value="1"/>
</dbReference>
<dbReference type="PROSITE" id="PS50279">
    <property type="entry name" value="BPTI_KUNITZ_2"/>
    <property type="match status" value="1"/>
</dbReference>
<dbReference type="SMART" id="SM00131">
    <property type="entry name" value="KU"/>
    <property type="match status" value="1"/>
</dbReference>
<evidence type="ECO:0000313" key="12">
    <source>
        <dbReference type="EMBL" id="AFP61380.1"/>
    </source>
</evidence>
<evidence type="ECO:0000256" key="1">
    <source>
        <dbReference type="ARBA" id="ARBA00004498"/>
    </source>
</evidence>
<dbReference type="PROSITE" id="PS50092">
    <property type="entry name" value="TSP1"/>
    <property type="match status" value="5"/>
</dbReference>
<dbReference type="InterPro" id="IPR038678">
    <property type="entry name" value="Spondin_N_sf"/>
</dbReference>
<evidence type="ECO:0000256" key="2">
    <source>
        <dbReference type="ARBA" id="ARBA00019594"/>
    </source>
</evidence>
<evidence type="ECO:0000256" key="6">
    <source>
        <dbReference type="ARBA" id="ARBA00030964"/>
    </source>
</evidence>
<dbReference type="Pfam" id="PF06468">
    <property type="entry name" value="Spond_N"/>
    <property type="match status" value="1"/>
</dbReference>
<dbReference type="InterPro" id="IPR009465">
    <property type="entry name" value="Spondin_N"/>
</dbReference>
<dbReference type="Pfam" id="PF00014">
    <property type="entry name" value="Kunitz_BPTI"/>
    <property type="match status" value="1"/>
</dbReference>
<evidence type="ECO:0000259" key="10">
    <source>
        <dbReference type="PROSITE" id="PS51019"/>
    </source>
</evidence>
<feature type="domain" description="Spondin" evidence="11">
    <location>
        <begin position="183"/>
        <end position="373"/>
    </location>
</feature>
<reference evidence="12" key="1">
    <citation type="submission" date="2012-08" db="EMBL/GenBank/DDBJ databases">
        <title>Transcriptome of adult Musca domestica launches a platform for comparative house fly gene expression and characterization of differential gene expression among resistant and susceptible house flies.</title>
        <authorList>
            <person name="Liu N."/>
            <person name="Zhang L."/>
            <person name="Li M."/>
            <person name="Reid W."/>
        </authorList>
    </citation>
    <scope>NUCLEOTIDE SEQUENCE</scope>
    <source>
        <strain evidence="12">ALHF</strain>
        <tissue evidence="12">Whole body</tissue>
    </source>
</reference>
<dbReference type="GO" id="GO:0004867">
    <property type="term" value="F:serine-type endopeptidase inhibitor activity"/>
    <property type="evidence" value="ECO:0007669"/>
    <property type="project" value="InterPro"/>
</dbReference>
<dbReference type="PROSITE" id="PS51019">
    <property type="entry name" value="REELIN"/>
    <property type="match status" value="1"/>
</dbReference>
<dbReference type="SUPFAM" id="SSF57362">
    <property type="entry name" value="BPTI-like"/>
    <property type="match status" value="1"/>
</dbReference>
<dbReference type="InterPro" id="IPR002861">
    <property type="entry name" value="Reeler_dom"/>
</dbReference>
<dbReference type="Pfam" id="PF02014">
    <property type="entry name" value="Reeler"/>
    <property type="match status" value="1"/>
</dbReference>
<evidence type="ECO:0000256" key="8">
    <source>
        <dbReference type="SAM" id="SignalP"/>
    </source>
</evidence>
<keyword evidence="4" id="KW-0677">Repeat</keyword>
<dbReference type="GO" id="GO:0007155">
    <property type="term" value="P:cell adhesion"/>
    <property type="evidence" value="ECO:0007669"/>
    <property type="project" value="UniProtKB-KW"/>
</dbReference>
<dbReference type="NCBIfam" id="NF038123">
    <property type="entry name" value="NF038123_dom"/>
    <property type="match status" value="1"/>
</dbReference>
<dbReference type="Gene3D" id="2.60.40.4060">
    <property type="entry name" value="Reeler domain"/>
    <property type="match status" value="1"/>
</dbReference>
<evidence type="ECO:0000256" key="7">
    <source>
        <dbReference type="SAM" id="MobiDB-lite"/>
    </source>
</evidence>
<dbReference type="EMBL" id="KA646751">
    <property type="protein sequence ID" value="AFP61380.1"/>
    <property type="molecule type" value="mRNA"/>
</dbReference>
<dbReference type="SMART" id="SM00209">
    <property type="entry name" value="TSP1"/>
    <property type="match status" value="5"/>
</dbReference>
<feature type="compositionally biased region" description="Acidic residues" evidence="7">
    <location>
        <begin position="547"/>
        <end position="563"/>
    </location>
</feature>
<dbReference type="AlphaFoldDB" id="T1PDB8"/>
<dbReference type="VEuPathDB" id="VectorBase:MDOMA2_009634"/>
<comment type="subcellular location">
    <subcellularLocation>
        <location evidence="1">Secreted</location>
        <location evidence="1">Extracellular space</location>
        <location evidence="1">Extracellular matrix</location>
    </subcellularLocation>
</comment>
<organism evidence="12">
    <name type="scientific">Musca domestica</name>
    <name type="common">House fly</name>
    <dbReference type="NCBI Taxonomy" id="7370"/>
    <lineage>
        <taxon>Eukaryota</taxon>
        <taxon>Metazoa</taxon>
        <taxon>Ecdysozoa</taxon>
        <taxon>Arthropoda</taxon>
        <taxon>Hexapoda</taxon>
        <taxon>Insecta</taxon>
        <taxon>Pterygota</taxon>
        <taxon>Neoptera</taxon>
        <taxon>Endopterygota</taxon>
        <taxon>Diptera</taxon>
        <taxon>Brachycera</taxon>
        <taxon>Muscomorpha</taxon>
        <taxon>Muscoidea</taxon>
        <taxon>Muscidae</taxon>
        <taxon>Musca</taxon>
    </lineage>
</organism>
<feature type="signal peptide" evidence="8">
    <location>
        <begin position="1"/>
        <end position="26"/>
    </location>
</feature>
<keyword evidence="3" id="KW-0964">Secreted</keyword>
<evidence type="ECO:0000256" key="4">
    <source>
        <dbReference type="ARBA" id="ARBA00022737"/>
    </source>
</evidence>
<sequence length="886" mass="100892">MLLAKRSAGLFYFCLIAVICVTCVNACTRAPTHLPHGRRTRGDNGYRLIVADGPNGYVPGKTYNILLLGSRTHMKVQHFTHFSITAEAHIGGRRPIPANPQRVGRFQLFSDSLTKFSDRCVNTVAEADDLPKTEIQVMWVAPEAGSGCVSLSAMVYEGPRSWFSDDGQLTQVICERKVDHTTVQKECCACDEAKYELTFEGKWSRHTHPKDFPANSWRTRFSDIIGASHTVDYRFWQYGELASEGLREIAEHGSTRTLETELKDKSDQIRTIIKARGIAYPDVTGKTHAVFRVDSQHHLISFVSMIDPSPDWIVGVSGLELCLSNCSWVETKVYNLYPWDVGTDMGPSYMSADQPQVPPDVVRRIKSNSPNDPRSPFYDSSGAPMKPLATVYLNRRRLYEKTCDNTESENEPLECATHHWSAWDECSAKCGPGTQYRTREFKNPAAAQRVRCRTSLRQEQSCMGRQCEAENGDVEETVYAPAPDMPECAVSDWGEWSSCSVSCGKGFEIRRRRYLTRGAKKKCQPILRLILEEKRSCRASDCGGDIGDSEDGDNGGDAEDNEVDGTRSLFGNIDDNIRYRDLESYSHQLDDYIPPECGVSHWSDFSPCLGPCGGKGTSERQRFVWNKDEVYGVRNPNRDPSIDPCRHIKRREVVSCNTLNCDAIVPPQCYEILKPSHCRDSDVANYWYYDHMSDQCAIFWADKCDRNRNKYKSKEECEEMCRMPRKKMEMQQENIRADPIDCVVSNWMSHACNVTCGEGAQIKTRKVLRSPKYGGKPCPKHLVKIEKCYQRCDDIYSVGGYVPQNNEDRRRHHSHVKLEPPQIEEKDECRYSEWSVWTPCTATCGDNSYRQRTRTLLNIEMSYKCKDRVIVEKCKMLPCQLNNNEE</sequence>
<name>T1PDB8_MUSDO</name>
<dbReference type="PANTHER" id="PTHR11311:SF16">
    <property type="entry name" value="SPONDIN-1"/>
    <property type="match status" value="1"/>
</dbReference>
<keyword evidence="3" id="KW-0272">Extracellular matrix</keyword>
<evidence type="ECO:0000256" key="3">
    <source>
        <dbReference type="ARBA" id="ARBA00022530"/>
    </source>
</evidence>
<evidence type="ECO:0000259" key="11">
    <source>
        <dbReference type="PROSITE" id="PS51020"/>
    </source>
</evidence>
<feature type="region of interest" description="Disordered" evidence="7">
    <location>
        <begin position="546"/>
        <end position="567"/>
    </location>
</feature>
<dbReference type="SUPFAM" id="SSF82895">
    <property type="entry name" value="TSP-1 type 1 repeat"/>
    <property type="match status" value="5"/>
</dbReference>
<evidence type="ECO:0000256" key="5">
    <source>
        <dbReference type="ARBA" id="ARBA00022889"/>
    </source>
</evidence>
<dbReference type="InterPro" id="IPR042307">
    <property type="entry name" value="Reeler_sf"/>
</dbReference>
<feature type="chain" id="PRO_5004583160" description="Spondin-1" evidence="8">
    <location>
        <begin position="27"/>
        <end position="886"/>
    </location>
</feature>
<dbReference type="FunFam" id="2.60.40.2130:FF:000002">
    <property type="entry name" value="Putative Spondin-1"/>
    <property type="match status" value="1"/>
</dbReference>
<keyword evidence="8" id="KW-0732">Signal</keyword>
<feature type="domain" description="BPTI/Kunitz inhibitor" evidence="9">
    <location>
        <begin position="669"/>
        <end position="721"/>
    </location>
</feature>
<dbReference type="Gene3D" id="4.10.410.10">
    <property type="entry name" value="Pancreatic trypsin inhibitor Kunitz domain"/>
    <property type="match status" value="1"/>
</dbReference>
<dbReference type="PANTHER" id="PTHR11311">
    <property type="entry name" value="SPONDIN"/>
    <property type="match status" value="1"/>
</dbReference>
<dbReference type="Pfam" id="PF00090">
    <property type="entry name" value="TSP_1"/>
    <property type="match status" value="5"/>
</dbReference>
<keyword evidence="5" id="KW-0130">Cell adhesion</keyword>
<dbReference type="Gene3D" id="2.20.100.10">
    <property type="entry name" value="Thrombospondin type-1 (TSP1) repeat"/>
    <property type="match status" value="5"/>
</dbReference>
<dbReference type="CDD" id="cd08544">
    <property type="entry name" value="Reeler"/>
    <property type="match status" value="1"/>
</dbReference>
<dbReference type="FunFam" id="2.60.40.4060:FF:000004">
    <property type="entry name" value="Fat-spondin"/>
    <property type="match status" value="1"/>
</dbReference>
<dbReference type="VEuPathDB" id="VectorBase:MDOA008085"/>
<evidence type="ECO:0000259" key="9">
    <source>
        <dbReference type="PROSITE" id="PS50279"/>
    </source>
</evidence>
<protein>
    <recommendedName>
        <fullName evidence="2">Spondin-1</fullName>
    </recommendedName>
    <alternativeName>
        <fullName evidence="6">F-spondin</fullName>
    </alternativeName>
</protein>
<dbReference type="InterPro" id="IPR036880">
    <property type="entry name" value="Kunitz_BPTI_sf"/>
</dbReference>
<dbReference type="PROSITE" id="PS51020">
    <property type="entry name" value="SPONDIN"/>
    <property type="match status" value="1"/>
</dbReference>
<dbReference type="InterPro" id="IPR002223">
    <property type="entry name" value="Kunitz_BPTI"/>
</dbReference>
<feature type="domain" description="Reelin" evidence="10">
    <location>
        <begin position="12"/>
        <end position="186"/>
    </location>
</feature>
<accession>T1PDB8</accession>
<dbReference type="InterPro" id="IPR051418">
    <property type="entry name" value="Spondin/Thrombospondin_T1"/>
</dbReference>
<dbReference type="InterPro" id="IPR000884">
    <property type="entry name" value="TSP1_rpt"/>
</dbReference>
<proteinExistence type="evidence at transcript level"/>
<dbReference type="GO" id="GO:0031012">
    <property type="term" value="C:extracellular matrix"/>
    <property type="evidence" value="ECO:0007669"/>
    <property type="project" value="TreeGrafter"/>
</dbReference>
<dbReference type="InterPro" id="IPR036383">
    <property type="entry name" value="TSP1_rpt_sf"/>
</dbReference>